<dbReference type="PANTHER" id="PTHR45398:SF1">
    <property type="entry name" value="ENZYME, PUTATIVE (JCVI)-RELATED"/>
    <property type="match status" value="1"/>
</dbReference>
<dbReference type="PROSITE" id="PS00455">
    <property type="entry name" value="AMP_BINDING"/>
    <property type="match status" value="1"/>
</dbReference>
<evidence type="ECO:0000256" key="4">
    <source>
        <dbReference type="ARBA" id="ARBA00022840"/>
    </source>
</evidence>
<dbReference type="GO" id="GO:0005524">
    <property type="term" value="F:ATP binding"/>
    <property type="evidence" value="ECO:0007669"/>
    <property type="project" value="UniProtKB-KW"/>
</dbReference>
<reference evidence="10" key="1">
    <citation type="submission" date="2018-02" db="EMBL/GenBank/DDBJ databases">
        <authorList>
            <person name="Holder M.E."/>
            <person name="Ajami N.J."/>
            <person name="Petrosino J.F."/>
        </authorList>
    </citation>
    <scope>NUCLEOTIDE SEQUENCE [LARGE SCALE GENOMIC DNA]</scope>
    <source>
        <strain evidence="10">CCUG 47132</strain>
    </source>
</reference>
<dbReference type="Pfam" id="PF00501">
    <property type="entry name" value="AMP-binding"/>
    <property type="match status" value="1"/>
</dbReference>
<dbReference type="InterPro" id="IPR044507">
    <property type="entry name" value="DltA-like"/>
</dbReference>
<organism evidence="9 10">
    <name type="scientific">Mogibacterium diversum</name>
    <dbReference type="NCBI Taxonomy" id="114527"/>
    <lineage>
        <taxon>Bacteria</taxon>
        <taxon>Bacillati</taxon>
        <taxon>Bacillota</taxon>
        <taxon>Clostridia</taxon>
        <taxon>Peptostreptococcales</taxon>
        <taxon>Anaerovoracaceae</taxon>
        <taxon>Mogibacterium</taxon>
    </lineage>
</organism>
<dbReference type="InterPro" id="IPR042099">
    <property type="entry name" value="ANL_N_sf"/>
</dbReference>
<dbReference type="RefSeq" id="WP_106057097.1">
    <property type="nucleotide sequence ID" value="NZ_CAUSVY010000002.1"/>
</dbReference>
<dbReference type="EMBL" id="CP027228">
    <property type="protein sequence ID" value="AVM48020.1"/>
    <property type="molecule type" value="Genomic_DNA"/>
</dbReference>
<evidence type="ECO:0000256" key="2">
    <source>
        <dbReference type="ARBA" id="ARBA00022598"/>
    </source>
</evidence>
<proteinExistence type="inferred from homology"/>
<accession>A0A2S0L412</accession>
<dbReference type="CDD" id="cd05945">
    <property type="entry name" value="DltA"/>
    <property type="match status" value="1"/>
</dbReference>
<dbReference type="InterPro" id="IPR025110">
    <property type="entry name" value="AMP-bd_C"/>
</dbReference>
<dbReference type="Gene3D" id="3.30.300.30">
    <property type="match status" value="1"/>
</dbReference>
<dbReference type="SUPFAM" id="SSF56801">
    <property type="entry name" value="Acetyl-CoA synthetase-like"/>
    <property type="match status" value="1"/>
</dbReference>
<evidence type="ECO:0000256" key="1">
    <source>
        <dbReference type="ARBA" id="ARBA00022490"/>
    </source>
</evidence>
<comment type="similarity">
    <text evidence="6">Belongs to the ATP-dependent AMP-binding enzyme family. DltA subfamily.</text>
</comment>
<dbReference type="Gene3D" id="3.40.50.12780">
    <property type="entry name" value="N-terminal domain of ligase-like"/>
    <property type="match status" value="1"/>
</dbReference>
<protein>
    <submittedName>
        <fullName evidence="9">D-alanine--poly(Phosphoribitol) ligase</fullName>
    </submittedName>
</protein>
<dbReference type="PANTHER" id="PTHR45398">
    <property type="match status" value="1"/>
</dbReference>
<evidence type="ECO:0000313" key="10">
    <source>
        <dbReference type="Proteomes" id="UP000237883"/>
    </source>
</evidence>
<dbReference type="InterPro" id="IPR045851">
    <property type="entry name" value="AMP-bd_C_sf"/>
</dbReference>
<comment type="function">
    <text evidence="5">Catalyzes the first step in the D-alanylation of lipoteichoic acid (LTA), the activation of D-alanine and its transfer onto the D-alanyl carrier protein (Dcp) DltC. In an ATP-dependent two-step reaction, forms a high energy D-alanyl-AMP intermediate, followed by transfer of the D-alanyl residue as a thiol ester to the phosphopantheinyl prosthetic group of the Dcp. D-alanylation of LTA plays an important role in modulating the properties of the cell wall in Gram-positive bacteria, influencing the net charge of the cell wall.</text>
</comment>
<keyword evidence="10" id="KW-1185">Reference proteome</keyword>
<dbReference type="AlphaFoldDB" id="A0A2S0L412"/>
<dbReference type="KEGG" id="mdv:C5Q96_03860"/>
<evidence type="ECO:0000313" key="9">
    <source>
        <dbReference type="EMBL" id="AVM48020.1"/>
    </source>
</evidence>
<evidence type="ECO:0000259" key="8">
    <source>
        <dbReference type="Pfam" id="PF13193"/>
    </source>
</evidence>
<evidence type="ECO:0000259" key="7">
    <source>
        <dbReference type="Pfam" id="PF00501"/>
    </source>
</evidence>
<dbReference type="InterPro" id="IPR020845">
    <property type="entry name" value="AMP-binding_CS"/>
</dbReference>
<evidence type="ECO:0000256" key="5">
    <source>
        <dbReference type="ARBA" id="ARBA00054605"/>
    </source>
</evidence>
<sequence>MDIIAKIKSTAIETPDRLVFSSRDGKMTYGELWKKSSALASYISNRLEGNREPIMVYGHKHPDMLVAFLACVRSGHAYCPVDIGNPRERVSDIASAIDNEIVIVVQHEEMIDIDDKYEIVGREKLDTILESDTSYDDNEPVSGDETYYIIFTSGSTGKPKGVKIPADALNNYLKWSVTLSGGIPEATRFLNQAPFSFDLSVMDLYTGLATGSTIIALDKGLQQDMPEMLKYIASSDIEYWVSTPSFSDMCLGEADFSEENFGSIKAFLFCGEVLTKDTAKQLRSRFPHAKVINTYGPTESTVCVTEVDITDEVIAREGALPIGLPKPGTEIRIDPENSEMIIVGDSVSSGYYKDKERTDKVFFMAEAGSLSENPKDMVRAYRTGDTGHYDESGMLFCDGRIDHQVKLHGYRIELGDIESNLTNIEGVAAAAVIPKRHEGKVESLTAFVVREGDIIADDYSGRKYVRETLKSFLPSYMVPKRVKFIDKMPLTNNGKADRKKLEELV</sequence>
<keyword evidence="2 9" id="KW-0436">Ligase</keyword>
<keyword evidence="1" id="KW-0963">Cytoplasm</keyword>
<dbReference type="GO" id="GO:0016874">
    <property type="term" value="F:ligase activity"/>
    <property type="evidence" value="ECO:0007669"/>
    <property type="project" value="UniProtKB-KW"/>
</dbReference>
<gene>
    <name evidence="9" type="ORF">C5Q96_03860</name>
</gene>
<dbReference type="InterPro" id="IPR000873">
    <property type="entry name" value="AMP-dep_synth/lig_dom"/>
</dbReference>
<dbReference type="Pfam" id="PF13193">
    <property type="entry name" value="AMP-binding_C"/>
    <property type="match status" value="1"/>
</dbReference>
<keyword evidence="3" id="KW-0547">Nucleotide-binding</keyword>
<name>A0A2S0L412_9FIRM</name>
<feature type="domain" description="AMP-binding enzyme C-terminal" evidence="8">
    <location>
        <begin position="417"/>
        <end position="495"/>
    </location>
</feature>
<dbReference type="NCBIfam" id="NF003417">
    <property type="entry name" value="PRK04813.1"/>
    <property type="match status" value="1"/>
</dbReference>
<evidence type="ECO:0000256" key="3">
    <source>
        <dbReference type="ARBA" id="ARBA00022741"/>
    </source>
</evidence>
<dbReference type="Proteomes" id="UP000237883">
    <property type="component" value="Chromosome"/>
</dbReference>
<keyword evidence="4" id="KW-0067">ATP-binding</keyword>
<feature type="domain" description="AMP-dependent synthetase/ligase" evidence="7">
    <location>
        <begin position="11"/>
        <end position="352"/>
    </location>
</feature>
<dbReference type="FunFam" id="3.30.300.30:FF:000012">
    <property type="entry name" value="D-alanine--D-alanyl carrier protein ligase"/>
    <property type="match status" value="1"/>
</dbReference>
<evidence type="ECO:0000256" key="6">
    <source>
        <dbReference type="ARBA" id="ARBA00061336"/>
    </source>
</evidence>
<dbReference type="OrthoDB" id="9778383at2"/>
<dbReference type="GeneID" id="78391393"/>